<evidence type="ECO:0000313" key="4">
    <source>
        <dbReference type="Proteomes" id="UP000276588"/>
    </source>
</evidence>
<feature type="region of interest" description="Disordered" evidence="1">
    <location>
        <begin position="81"/>
        <end position="106"/>
    </location>
</feature>
<reference evidence="3 4" key="1">
    <citation type="submission" date="2018-06" db="EMBL/GenBank/DDBJ databases">
        <title>Halonotius sp. F13-13 a new haloarchaeeon isolated from a solar saltern from Isla Cristina, Huelva, Spain.</title>
        <authorList>
            <person name="Duran-Viseras A."/>
            <person name="Sanchez-Porro C."/>
            <person name="Ventosa A."/>
        </authorList>
    </citation>
    <scope>NUCLEOTIDE SEQUENCE [LARGE SCALE GENOMIC DNA]</scope>
    <source>
        <strain evidence="3 4">F13-13</strain>
    </source>
</reference>
<accession>A0A3A6Q0T0</accession>
<feature type="domain" description="DUF8081" evidence="2">
    <location>
        <begin position="3"/>
        <end position="71"/>
    </location>
</feature>
<dbReference type="InterPro" id="IPR058394">
    <property type="entry name" value="DUF8081"/>
</dbReference>
<dbReference type="Pfam" id="PF26297">
    <property type="entry name" value="DUF8081"/>
    <property type="match status" value="1"/>
</dbReference>
<name>A0A3A6Q0T0_9EURY</name>
<sequence length="106" mass="11940">MAYVVEIKPSARKRNPEVGRTINTEGSTHRFADRDAAEGWAEELTGGGRDHVWIQSAHPQDNSAVDAYLVSRNTRGELERAFDKRRRRLRGGDSSQQQGLAEQFSE</sequence>
<evidence type="ECO:0000259" key="2">
    <source>
        <dbReference type="Pfam" id="PF26297"/>
    </source>
</evidence>
<dbReference type="OrthoDB" id="291179at2157"/>
<gene>
    <name evidence="3" type="ORF">DM826_03560</name>
</gene>
<organism evidence="3 4">
    <name type="scientific">Halonotius aquaticus</name>
    <dbReference type="NCBI Taxonomy" id="2216978"/>
    <lineage>
        <taxon>Archaea</taxon>
        <taxon>Methanobacteriati</taxon>
        <taxon>Methanobacteriota</taxon>
        <taxon>Stenosarchaea group</taxon>
        <taxon>Halobacteria</taxon>
        <taxon>Halobacteriales</taxon>
        <taxon>Haloferacaceae</taxon>
        <taxon>Halonotius</taxon>
    </lineage>
</organism>
<dbReference type="AlphaFoldDB" id="A0A3A6Q0T0"/>
<dbReference type="RefSeq" id="WP_120101552.1">
    <property type="nucleotide sequence ID" value="NZ_QKNY01000005.1"/>
</dbReference>
<evidence type="ECO:0000256" key="1">
    <source>
        <dbReference type="SAM" id="MobiDB-lite"/>
    </source>
</evidence>
<evidence type="ECO:0000313" key="3">
    <source>
        <dbReference type="EMBL" id="RJX44165.1"/>
    </source>
</evidence>
<comment type="caution">
    <text evidence="3">The sequence shown here is derived from an EMBL/GenBank/DDBJ whole genome shotgun (WGS) entry which is preliminary data.</text>
</comment>
<protein>
    <recommendedName>
        <fullName evidence="2">DUF8081 domain-containing protein</fullName>
    </recommendedName>
</protein>
<keyword evidence="4" id="KW-1185">Reference proteome</keyword>
<dbReference type="EMBL" id="QKNY01000005">
    <property type="protein sequence ID" value="RJX44165.1"/>
    <property type="molecule type" value="Genomic_DNA"/>
</dbReference>
<feature type="compositionally biased region" description="Polar residues" evidence="1">
    <location>
        <begin position="93"/>
        <end position="106"/>
    </location>
</feature>
<dbReference type="Proteomes" id="UP000276588">
    <property type="component" value="Unassembled WGS sequence"/>
</dbReference>
<proteinExistence type="predicted"/>